<name>A0A919NIC8_9ACTN</name>
<comment type="caution">
    <text evidence="2">The sequence shown here is derived from an EMBL/GenBank/DDBJ whole genome shotgun (WGS) entry which is preliminary data.</text>
</comment>
<dbReference type="AlphaFoldDB" id="A0A919NIC8"/>
<proteinExistence type="predicted"/>
<keyword evidence="3" id="KW-1185">Reference proteome</keyword>
<organism evidence="2 3">
    <name type="scientific">Paractinoplanes tereljensis</name>
    <dbReference type="NCBI Taxonomy" id="571912"/>
    <lineage>
        <taxon>Bacteria</taxon>
        <taxon>Bacillati</taxon>
        <taxon>Actinomycetota</taxon>
        <taxon>Actinomycetes</taxon>
        <taxon>Micromonosporales</taxon>
        <taxon>Micromonosporaceae</taxon>
        <taxon>Paractinoplanes</taxon>
    </lineage>
</organism>
<dbReference type="EMBL" id="BOMY01000013">
    <property type="protein sequence ID" value="GIF19209.1"/>
    <property type="molecule type" value="Genomic_DNA"/>
</dbReference>
<evidence type="ECO:0000313" key="2">
    <source>
        <dbReference type="EMBL" id="GIF19209.1"/>
    </source>
</evidence>
<gene>
    <name evidence="2" type="ORF">Ate02nite_19390</name>
</gene>
<reference evidence="2" key="1">
    <citation type="submission" date="2021-01" db="EMBL/GenBank/DDBJ databases">
        <title>Whole genome shotgun sequence of Actinoplanes tereljensis NBRC 105297.</title>
        <authorList>
            <person name="Komaki H."/>
            <person name="Tamura T."/>
        </authorList>
    </citation>
    <scope>NUCLEOTIDE SEQUENCE</scope>
    <source>
        <strain evidence="2">NBRC 105297</strain>
    </source>
</reference>
<accession>A0A919NIC8</accession>
<feature type="region of interest" description="Disordered" evidence="1">
    <location>
        <begin position="54"/>
        <end position="102"/>
    </location>
</feature>
<sequence>MRDRGRSGDHLGVTEHAAVTLRIRTLGHDGQIDPVRIQLTEGTEQAVDVSADASSISGNAGGVDEHSRGATGGHEATPKEVVIQTTGKPTPGMHRARDRDTA</sequence>
<dbReference type="Proteomes" id="UP000623608">
    <property type="component" value="Unassembled WGS sequence"/>
</dbReference>
<evidence type="ECO:0000313" key="3">
    <source>
        <dbReference type="Proteomes" id="UP000623608"/>
    </source>
</evidence>
<evidence type="ECO:0000256" key="1">
    <source>
        <dbReference type="SAM" id="MobiDB-lite"/>
    </source>
</evidence>
<protein>
    <submittedName>
        <fullName evidence="2">Uncharacterized protein</fullName>
    </submittedName>
</protein>